<accession>A0A5B6WEZ1</accession>
<comment type="caution">
    <text evidence="2">The sequence shown here is derived from an EMBL/GenBank/DDBJ whole genome shotgun (WGS) entry which is preliminary data.</text>
</comment>
<dbReference type="InterPro" id="IPR041577">
    <property type="entry name" value="RT_RNaseH_2"/>
</dbReference>
<proteinExistence type="predicted"/>
<dbReference type="InterPro" id="IPR043502">
    <property type="entry name" value="DNA/RNA_pol_sf"/>
</dbReference>
<dbReference type="SUPFAM" id="SSF56672">
    <property type="entry name" value="DNA/RNA polymerases"/>
    <property type="match status" value="1"/>
</dbReference>
<name>A0A5B6WEZ1_9ROSI</name>
<dbReference type="Proteomes" id="UP000325315">
    <property type="component" value="Unassembled WGS sequence"/>
</dbReference>
<dbReference type="OrthoDB" id="1738613at2759"/>
<keyword evidence="3" id="KW-1185">Reference proteome</keyword>
<gene>
    <name evidence="2" type="ORF">EPI10_020670</name>
</gene>
<evidence type="ECO:0000259" key="1">
    <source>
        <dbReference type="Pfam" id="PF17919"/>
    </source>
</evidence>
<dbReference type="Pfam" id="PF17919">
    <property type="entry name" value="RT_RNaseH_2"/>
    <property type="match status" value="1"/>
</dbReference>
<sequence>MLTKAPVLTRPESEKGFVDFGNTSLNRLGCVLIQDGNVIVYASRQLKLYEKNYPTHDLELAELLKDYDLIIEYHLSKATVIANPLSHNSMFALKAMNTHLNLQRDNSILTELRAKLVFLQRIKKL</sequence>
<dbReference type="AlphaFoldDB" id="A0A5B6WEZ1"/>
<evidence type="ECO:0000313" key="3">
    <source>
        <dbReference type="Proteomes" id="UP000325315"/>
    </source>
</evidence>
<protein>
    <submittedName>
        <fullName evidence="2">Polyprotein</fullName>
    </submittedName>
</protein>
<evidence type="ECO:0000313" key="2">
    <source>
        <dbReference type="EMBL" id="KAA3480220.1"/>
    </source>
</evidence>
<organism evidence="2 3">
    <name type="scientific">Gossypium australe</name>
    <dbReference type="NCBI Taxonomy" id="47621"/>
    <lineage>
        <taxon>Eukaryota</taxon>
        <taxon>Viridiplantae</taxon>
        <taxon>Streptophyta</taxon>
        <taxon>Embryophyta</taxon>
        <taxon>Tracheophyta</taxon>
        <taxon>Spermatophyta</taxon>
        <taxon>Magnoliopsida</taxon>
        <taxon>eudicotyledons</taxon>
        <taxon>Gunneridae</taxon>
        <taxon>Pentapetalae</taxon>
        <taxon>rosids</taxon>
        <taxon>malvids</taxon>
        <taxon>Malvales</taxon>
        <taxon>Malvaceae</taxon>
        <taxon>Malvoideae</taxon>
        <taxon>Gossypium</taxon>
    </lineage>
</organism>
<reference evidence="3" key="1">
    <citation type="journal article" date="2019" name="Plant Biotechnol. J.">
        <title>Genome sequencing of the Australian wild diploid species Gossypium australe highlights disease resistance and delayed gland morphogenesis.</title>
        <authorList>
            <person name="Cai Y."/>
            <person name="Cai X."/>
            <person name="Wang Q."/>
            <person name="Wang P."/>
            <person name="Zhang Y."/>
            <person name="Cai C."/>
            <person name="Xu Y."/>
            <person name="Wang K."/>
            <person name="Zhou Z."/>
            <person name="Wang C."/>
            <person name="Geng S."/>
            <person name="Li B."/>
            <person name="Dong Q."/>
            <person name="Hou Y."/>
            <person name="Wang H."/>
            <person name="Ai P."/>
            <person name="Liu Z."/>
            <person name="Yi F."/>
            <person name="Sun M."/>
            <person name="An G."/>
            <person name="Cheng J."/>
            <person name="Zhang Y."/>
            <person name="Shi Q."/>
            <person name="Xie Y."/>
            <person name="Shi X."/>
            <person name="Chang Y."/>
            <person name="Huang F."/>
            <person name="Chen Y."/>
            <person name="Hong S."/>
            <person name="Mi L."/>
            <person name="Sun Q."/>
            <person name="Zhang L."/>
            <person name="Zhou B."/>
            <person name="Peng R."/>
            <person name="Zhang X."/>
            <person name="Liu F."/>
        </authorList>
    </citation>
    <scope>NUCLEOTIDE SEQUENCE [LARGE SCALE GENOMIC DNA]</scope>
    <source>
        <strain evidence="3">cv. PA1801</strain>
    </source>
</reference>
<feature type="domain" description="Reverse transcriptase/retrotransposon-derived protein RNase H-like" evidence="1">
    <location>
        <begin position="2"/>
        <end position="62"/>
    </location>
</feature>
<dbReference type="EMBL" id="SMMG02000003">
    <property type="protein sequence ID" value="KAA3480220.1"/>
    <property type="molecule type" value="Genomic_DNA"/>
</dbReference>